<comment type="similarity">
    <text evidence="1">Belongs to the MTFP1 family.</text>
</comment>
<keyword evidence="4" id="KW-0472">Membrane</keyword>
<accession>A0ABM1IUW4</accession>
<dbReference type="PANTHER" id="PTHR11001">
    <property type="entry name" value="MITOCHONDRIAL FISSION PROCESS PROTEIN 1"/>
    <property type="match status" value="1"/>
</dbReference>
<organism evidence="5 7">
    <name type="scientific">Polistes dominula</name>
    <name type="common">European paper wasp</name>
    <name type="synonym">Vespa dominula</name>
    <dbReference type="NCBI Taxonomy" id="743375"/>
    <lineage>
        <taxon>Eukaryota</taxon>
        <taxon>Metazoa</taxon>
        <taxon>Ecdysozoa</taxon>
        <taxon>Arthropoda</taxon>
        <taxon>Hexapoda</taxon>
        <taxon>Insecta</taxon>
        <taxon>Pterygota</taxon>
        <taxon>Neoptera</taxon>
        <taxon>Endopterygota</taxon>
        <taxon>Hymenoptera</taxon>
        <taxon>Apocrita</taxon>
        <taxon>Aculeata</taxon>
        <taxon>Vespoidea</taxon>
        <taxon>Vespidae</taxon>
        <taxon>Polistinae</taxon>
        <taxon>Polistini</taxon>
        <taxon>Polistes</taxon>
    </lineage>
</organism>
<dbReference type="Pfam" id="PF10558">
    <property type="entry name" value="MTP18"/>
    <property type="match status" value="1"/>
</dbReference>
<evidence type="ECO:0000313" key="6">
    <source>
        <dbReference type="RefSeq" id="XP_015184000.1"/>
    </source>
</evidence>
<proteinExistence type="inferred from homology"/>
<dbReference type="GeneID" id="107070380"/>
<dbReference type="Proteomes" id="UP000694924">
    <property type="component" value="Unplaced"/>
</dbReference>
<gene>
    <name evidence="6 7" type="primary">LOC107070380</name>
</gene>
<keyword evidence="4" id="KW-0812">Transmembrane</keyword>
<dbReference type="RefSeq" id="XP_015184000.1">
    <property type="nucleotide sequence ID" value="XM_015328514.1"/>
</dbReference>
<sequence>MIDKSEKIDLYRDTSVRYLGYANEVGEAFRPLIPKSIVWLSYIISSGYVLADTMDKGYRVYKIDQSPQKTKRVVLSTTDTLLWQSFASVIIPGLTINRICMLVQYAQKRTSSLGLKNPWIPTIIGLVSIPFIIHPIDYAVEETMNVTYRKWIGHYSKLESNKFEDDK</sequence>
<keyword evidence="4" id="KW-1133">Transmembrane helix</keyword>
<evidence type="ECO:0000313" key="7">
    <source>
        <dbReference type="RefSeq" id="XP_015184001.1"/>
    </source>
</evidence>
<name>A0ABM1IUW4_POLDO</name>
<protein>
    <recommendedName>
        <fullName evidence="2">Mitochondrial fission process protein 1</fullName>
    </recommendedName>
    <alternativeName>
        <fullName evidence="3">Mitochondrial 18 kDa protein</fullName>
    </alternativeName>
</protein>
<dbReference type="PANTHER" id="PTHR11001:SF2">
    <property type="entry name" value="MITOCHONDRIAL FISSION PROCESS PROTEIN 1"/>
    <property type="match status" value="1"/>
</dbReference>
<feature type="transmembrane region" description="Helical" evidence="4">
    <location>
        <begin position="118"/>
        <end position="140"/>
    </location>
</feature>
<evidence type="ECO:0000256" key="2">
    <source>
        <dbReference type="ARBA" id="ARBA00017835"/>
    </source>
</evidence>
<evidence type="ECO:0000256" key="1">
    <source>
        <dbReference type="ARBA" id="ARBA00009224"/>
    </source>
</evidence>
<dbReference type="RefSeq" id="XP_015184001.1">
    <property type="nucleotide sequence ID" value="XM_015328515.1"/>
</dbReference>
<evidence type="ECO:0000256" key="4">
    <source>
        <dbReference type="SAM" id="Phobius"/>
    </source>
</evidence>
<evidence type="ECO:0000256" key="3">
    <source>
        <dbReference type="ARBA" id="ARBA00029631"/>
    </source>
</evidence>
<dbReference type="InterPro" id="IPR019560">
    <property type="entry name" value="Mitochondrial_18_kDa_protein"/>
</dbReference>
<evidence type="ECO:0000313" key="5">
    <source>
        <dbReference type="Proteomes" id="UP000694924"/>
    </source>
</evidence>
<reference evidence="6 7" key="1">
    <citation type="submission" date="2025-05" db="UniProtKB">
        <authorList>
            <consortium name="RefSeq"/>
        </authorList>
    </citation>
    <scope>IDENTIFICATION</scope>
    <source>
        <tissue evidence="6 7">Whole body</tissue>
    </source>
</reference>
<keyword evidence="5" id="KW-1185">Reference proteome</keyword>
<feature type="transmembrane region" description="Helical" evidence="4">
    <location>
        <begin position="81"/>
        <end position="106"/>
    </location>
</feature>